<gene>
    <name evidence="10" type="ORF">FK219_002340</name>
</gene>
<keyword evidence="4" id="KW-1003">Cell membrane</keyword>
<keyword evidence="6 9" id="KW-1133">Transmembrane helix</keyword>
<feature type="transmembrane region" description="Helical" evidence="9">
    <location>
        <begin position="151"/>
        <end position="171"/>
    </location>
</feature>
<evidence type="ECO:0000313" key="10">
    <source>
        <dbReference type="EMBL" id="NHF62087.1"/>
    </source>
</evidence>
<dbReference type="EMBL" id="VIKT02000003">
    <property type="protein sequence ID" value="NHF62087.1"/>
    <property type="molecule type" value="Genomic_DNA"/>
</dbReference>
<accession>A0A9E5ME29</accession>
<evidence type="ECO:0000256" key="7">
    <source>
        <dbReference type="ARBA" id="ARBA00023136"/>
    </source>
</evidence>
<feature type="compositionally biased region" description="Basic and acidic residues" evidence="8">
    <location>
        <begin position="357"/>
        <end position="369"/>
    </location>
</feature>
<feature type="transmembrane region" description="Helical" evidence="9">
    <location>
        <begin position="304"/>
        <end position="335"/>
    </location>
</feature>
<evidence type="ECO:0000256" key="3">
    <source>
        <dbReference type="ARBA" id="ARBA00022448"/>
    </source>
</evidence>
<evidence type="ECO:0000256" key="8">
    <source>
        <dbReference type="SAM" id="MobiDB-lite"/>
    </source>
</evidence>
<feature type="transmembrane region" description="Helical" evidence="9">
    <location>
        <begin position="65"/>
        <end position="87"/>
    </location>
</feature>
<sequence>MPPGVRIASDWSWRVLAIAGAAGVLIFLVIQLRLLVIPLFIGVLIAALLVPYAGWLSSRLRFPRWLAIVTAMVTLLAVVSFLVWLVVSQVRAGYASLEERSVERYDEFLAWVSTTFELSPDEISVIVDDTVAQLDLGGGWLLSGALSVGSTLTEVLTGTVLVLFAVLFFLIDGRRIWQFVVGLFPRRARTPVDGAGRAGWLTLTNFVKVQIFVAFVDAVGIGLGAVILQLPLALPIAVAVFLGAFVPIVGAVVTGALAVFVALVYYDIVIALIMLGIVLLVQQLEGNVLQPLVMGTAVKVHPLAVVLAVAAGGFLAGIPGTLFAVPLVAVLNVVVRYLSRGQWRTNPRPSLAGVISPHEHDPPTTERRA</sequence>
<dbReference type="Proteomes" id="UP000818266">
    <property type="component" value="Unassembled WGS sequence"/>
</dbReference>
<comment type="subcellular location">
    <subcellularLocation>
        <location evidence="1">Cell membrane</location>
        <topology evidence="1">Multi-pass membrane protein</topology>
    </subcellularLocation>
</comment>
<dbReference type="GO" id="GO:0005886">
    <property type="term" value="C:plasma membrane"/>
    <property type="evidence" value="ECO:0007669"/>
    <property type="project" value="UniProtKB-SubCell"/>
</dbReference>
<reference evidence="10 11" key="1">
    <citation type="submission" date="2019-06" db="EMBL/GenBank/DDBJ databases">
        <authorList>
            <person name="De-Chao Zhang Q."/>
        </authorList>
    </citation>
    <scope>NUCLEOTIDE SEQUENCE [LARGE SCALE GENOMIC DNA]</scope>
    <source>
        <strain evidence="10 11">KN1116</strain>
    </source>
</reference>
<keyword evidence="3" id="KW-0813">Transport</keyword>
<feature type="transmembrane region" description="Helical" evidence="9">
    <location>
        <begin position="264"/>
        <end position="284"/>
    </location>
</feature>
<evidence type="ECO:0000313" key="11">
    <source>
        <dbReference type="Proteomes" id="UP000818266"/>
    </source>
</evidence>
<name>A0A9E5ME29_9MICO</name>
<organism evidence="10 11">
    <name type="scientific">Microcella pacifica</name>
    <dbReference type="NCBI Taxonomy" id="2591847"/>
    <lineage>
        <taxon>Bacteria</taxon>
        <taxon>Bacillati</taxon>
        <taxon>Actinomycetota</taxon>
        <taxon>Actinomycetes</taxon>
        <taxon>Micrococcales</taxon>
        <taxon>Microbacteriaceae</taxon>
        <taxon>Microcella</taxon>
    </lineage>
</organism>
<evidence type="ECO:0000256" key="4">
    <source>
        <dbReference type="ARBA" id="ARBA00022475"/>
    </source>
</evidence>
<keyword evidence="7 9" id="KW-0472">Membrane</keyword>
<dbReference type="Pfam" id="PF01594">
    <property type="entry name" value="AI-2E_transport"/>
    <property type="match status" value="1"/>
</dbReference>
<feature type="region of interest" description="Disordered" evidence="8">
    <location>
        <begin position="349"/>
        <end position="369"/>
    </location>
</feature>
<dbReference type="InterPro" id="IPR002549">
    <property type="entry name" value="AI-2E-like"/>
</dbReference>
<protein>
    <submittedName>
        <fullName evidence="10">AI-2E family transporter</fullName>
    </submittedName>
</protein>
<evidence type="ECO:0000256" key="5">
    <source>
        <dbReference type="ARBA" id="ARBA00022692"/>
    </source>
</evidence>
<comment type="similarity">
    <text evidence="2">Belongs to the autoinducer-2 exporter (AI-2E) (TC 2.A.86) family.</text>
</comment>
<feature type="transmembrane region" description="Helical" evidence="9">
    <location>
        <begin position="36"/>
        <end position="53"/>
    </location>
</feature>
<evidence type="ECO:0000256" key="6">
    <source>
        <dbReference type="ARBA" id="ARBA00022989"/>
    </source>
</evidence>
<feature type="transmembrane region" description="Helical" evidence="9">
    <location>
        <begin position="211"/>
        <end position="230"/>
    </location>
</feature>
<reference evidence="10 11" key="2">
    <citation type="submission" date="2020-03" db="EMBL/GenBank/DDBJ databases">
        <title>Chryseoglobus sp. isolated from a deep-sea seamount.</title>
        <authorList>
            <person name="Zhang D.-C."/>
        </authorList>
    </citation>
    <scope>NUCLEOTIDE SEQUENCE [LARGE SCALE GENOMIC DNA]</scope>
    <source>
        <strain evidence="10 11">KN1116</strain>
    </source>
</reference>
<dbReference type="OrthoDB" id="9784366at2"/>
<evidence type="ECO:0000256" key="9">
    <source>
        <dbReference type="SAM" id="Phobius"/>
    </source>
</evidence>
<keyword evidence="5 9" id="KW-0812">Transmembrane</keyword>
<keyword evidence="11" id="KW-1185">Reference proteome</keyword>
<feature type="transmembrane region" description="Helical" evidence="9">
    <location>
        <begin position="236"/>
        <end position="257"/>
    </location>
</feature>
<dbReference type="GO" id="GO:0055085">
    <property type="term" value="P:transmembrane transport"/>
    <property type="evidence" value="ECO:0007669"/>
    <property type="project" value="TreeGrafter"/>
</dbReference>
<evidence type="ECO:0000256" key="1">
    <source>
        <dbReference type="ARBA" id="ARBA00004651"/>
    </source>
</evidence>
<proteinExistence type="inferred from homology"/>
<comment type="caution">
    <text evidence="10">The sequence shown here is derived from an EMBL/GenBank/DDBJ whole genome shotgun (WGS) entry which is preliminary data.</text>
</comment>
<evidence type="ECO:0000256" key="2">
    <source>
        <dbReference type="ARBA" id="ARBA00009773"/>
    </source>
</evidence>
<dbReference type="PANTHER" id="PTHR21716:SF53">
    <property type="entry name" value="PERMEASE PERM-RELATED"/>
    <property type="match status" value="1"/>
</dbReference>
<dbReference type="PANTHER" id="PTHR21716">
    <property type="entry name" value="TRANSMEMBRANE PROTEIN"/>
    <property type="match status" value="1"/>
</dbReference>
<dbReference type="AlphaFoldDB" id="A0A9E5ME29"/>
<feature type="transmembrane region" description="Helical" evidence="9">
    <location>
        <begin position="12"/>
        <end position="30"/>
    </location>
</feature>